<dbReference type="InterPro" id="IPR007055">
    <property type="entry name" value="BON_dom"/>
</dbReference>
<dbReference type="SMART" id="SM00749">
    <property type="entry name" value="BON"/>
    <property type="match status" value="3"/>
</dbReference>
<evidence type="ECO:0000313" key="4">
    <source>
        <dbReference type="Proteomes" id="UP001549184"/>
    </source>
</evidence>
<dbReference type="InterPro" id="IPR014004">
    <property type="entry name" value="Transpt-assoc_nodulatn_dom_bac"/>
</dbReference>
<dbReference type="PANTHER" id="PTHR34606">
    <property type="entry name" value="BON DOMAIN-CONTAINING PROTEIN"/>
    <property type="match status" value="1"/>
</dbReference>
<evidence type="ECO:0000256" key="1">
    <source>
        <dbReference type="ARBA" id="ARBA00022729"/>
    </source>
</evidence>
<reference evidence="3 4" key="1">
    <citation type="submission" date="2024-06" db="EMBL/GenBank/DDBJ databases">
        <title>Sorghum-associated microbial communities from plants grown in Nebraska, USA.</title>
        <authorList>
            <person name="Schachtman D."/>
        </authorList>
    </citation>
    <scope>NUCLEOTIDE SEQUENCE [LARGE SCALE GENOMIC DNA]</scope>
    <source>
        <strain evidence="3 4">1073</strain>
    </source>
</reference>
<keyword evidence="4" id="KW-1185">Reference proteome</keyword>
<accession>A0ABV2JP77</accession>
<dbReference type="PROSITE" id="PS50914">
    <property type="entry name" value="BON"/>
    <property type="match status" value="3"/>
</dbReference>
<feature type="domain" description="BON" evidence="2">
    <location>
        <begin position="78"/>
        <end position="146"/>
    </location>
</feature>
<name>A0ABV2JP77_9GAMM</name>
<dbReference type="Pfam" id="PF04972">
    <property type="entry name" value="BON"/>
    <property type="match status" value="3"/>
</dbReference>
<organism evidence="3 4">
    <name type="scientific">Dyella japonica</name>
    <dbReference type="NCBI Taxonomy" id="231455"/>
    <lineage>
        <taxon>Bacteria</taxon>
        <taxon>Pseudomonadati</taxon>
        <taxon>Pseudomonadota</taxon>
        <taxon>Gammaproteobacteria</taxon>
        <taxon>Lysobacterales</taxon>
        <taxon>Rhodanobacteraceae</taxon>
        <taxon>Dyella</taxon>
    </lineage>
</organism>
<keyword evidence="1" id="KW-0732">Signal</keyword>
<dbReference type="PANTHER" id="PTHR34606:SF4">
    <property type="entry name" value="OUTER MEMBRANE LIPOPROTEIN DOLP"/>
    <property type="match status" value="1"/>
</dbReference>
<dbReference type="Gene3D" id="3.30.1340.30">
    <property type="match status" value="3"/>
</dbReference>
<dbReference type="RefSeq" id="WP_354012124.1">
    <property type="nucleotide sequence ID" value="NZ_JBEPMU010000001.1"/>
</dbReference>
<evidence type="ECO:0000259" key="2">
    <source>
        <dbReference type="PROSITE" id="PS50914"/>
    </source>
</evidence>
<protein>
    <submittedName>
        <fullName evidence="3">Osmotically-inducible protein OsmY</fullName>
    </submittedName>
</protein>
<dbReference type="Proteomes" id="UP001549184">
    <property type="component" value="Unassembled WGS sequence"/>
</dbReference>
<sequence length="216" mass="23368">MKTDRELQEDVLEELDWEPSVNASRIGVEVKDGVVTLEGKVDSYTEKWAAERAVKRVSGVRSLAMDLEVALNASLSRTDTDIATAAKNVIDWNASIPKDAVKIVVEKGWVTLSGDVPWAFIREAADRAVRGLLGVKGVINQIAISPPVEPRNIKTKIEAALYRRAHVDASAITVGVNKSTVTLSGKVDSLAEREIIEQAAWSAPGVKSVVDNLIVT</sequence>
<dbReference type="InterPro" id="IPR051686">
    <property type="entry name" value="Lipoprotein_DolP"/>
</dbReference>
<proteinExistence type="predicted"/>
<comment type="caution">
    <text evidence="3">The sequence shown here is derived from an EMBL/GenBank/DDBJ whole genome shotgun (WGS) entry which is preliminary data.</text>
</comment>
<gene>
    <name evidence="3" type="ORF">ABIC75_000333</name>
</gene>
<feature type="domain" description="BON" evidence="2">
    <location>
        <begin position="149"/>
        <end position="216"/>
    </location>
</feature>
<feature type="domain" description="BON" evidence="2">
    <location>
        <begin position="3"/>
        <end position="71"/>
    </location>
</feature>
<dbReference type="EMBL" id="JBEPMU010000001">
    <property type="protein sequence ID" value="MET3650631.1"/>
    <property type="molecule type" value="Genomic_DNA"/>
</dbReference>
<evidence type="ECO:0000313" key="3">
    <source>
        <dbReference type="EMBL" id="MET3650631.1"/>
    </source>
</evidence>